<dbReference type="EMBL" id="JPHD02000032">
    <property type="protein sequence ID" value="KGE53252.1"/>
    <property type="molecule type" value="Genomic_DNA"/>
</dbReference>
<dbReference type="RefSeq" id="WP_042821304.1">
    <property type="nucleotide sequence ID" value="NZ_CP053649.1"/>
</dbReference>
<organism evidence="2 3">
    <name type="scientific">Xanthomonas axonopodis pv. vasculorum</name>
    <dbReference type="NCBI Taxonomy" id="325777"/>
    <lineage>
        <taxon>Bacteria</taxon>
        <taxon>Pseudomonadati</taxon>
        <taxon>Pseudomonadota</taxon>
        <taxon>Gammaproteobacteria</taxon>
        <taxon>Lysobacterales</taxon>
        <taxon>Lysobacteraceae</taxon>
        <taxon>Xanthomonas</taxon>
    </lineage>
</organism>
<protein>
    <submittedName>
        <fullName evidence="2">Type III secretion system effector protein</fullName>
    </submittedName>
</protein>
<sequence length="331" mass="36349">MKISGSASRELHEHIGHVDPRHAPSVCDDIQLSGHAQLRELPPLRRSASAKARSPAFVADDSHLDALFGSTQPARGKQLEGGVHRTPIQSQEIETPAGGQAHIKINSTRLFVSTAPALQMPHRVDPAKLSNDLGLSEDAIDRIRSTPTFHEQTESGAPSMTPLAQRLRLDDLRDKKVEYKWNIASNGSLVIGEGHPGVVLDEPMTSKQARKKKQPYAQGHVTLVGGQPWDKTPWQENRMLPEARLSGTLYYNPDGELCIDNDSGRFSEYADRTKQHLENVAKLFQNYGLPVTPEWKEKKQIPLQRLPAGAAVAPPRPAEEAAGTHSDPNGE</sequence>
<feature type="region of interest" description="Disordered" evidence="1">
    <location>
        <begin position="306"/>
        <end position="331"/>
    </location>
</feature>
<dbReference type="AlphaFoldDB" id="A0A098Q5N0"/>
<dbReference type="HOGENOM" id="CLU_072600_0_0_6"/>
<comment type="caution">
    <text evidence="2">The sequence shown here is derived from an EMBL/GenBank/DDBJ whole genome shotgun (WGS) entry which is preliminary data.</text>
</comment>
<proteinExistence type="predicted"/>
<gene>
    <name evidence="2" type="ORF">GW15_0203475</name>
</gene>
<evidence type="ECO:0000256" key="1">
    <source>
        <dbReference type="SAM" id="MobiDB-lite"/>
    </source>
</evidence>
<dbReference type="Proteomes" id="UP000028012">
    <property type="component" value="Unassembled WGS sequence"/>
</dbReference>
<feature type="compositionally biased region" description="Basic and acidic residues" evidence="1">
    <location>
        <begin position="9"/>
        <end position="22"/>
    </location>
</feature>
<name>A0A098Q5N0_9XANT</name>
<dbReference type="NCBIfam" id="NF041375">
    <property type="entry name" value="XopV"/>
    <property type="match status" value="1"/>
</dbReference>
<feature type="region of interest" description="Disordered" evidence="1">
    <location>
        <begin position="1"/>
        <end position="24"/>
    </location>
</feature>
<accession>A0A098Q5N0</accession>
<reference evidence="2 3" key="1">
    <citation type="submission" date="2014-09" db="EMBL/GenBank/DDBJ databases">
        <title>A draft genome sequence for Xanthomonas axonopodis pv. vasculorum NCPPB 900.</title>
        <authorList>
            <person name="Harrison J."/>
            <person name="Studholme D.J."/>
        </authorList>
    </citation>
    <scope>NUCLEOTIDE SEQUENCE [LARGE SCALE GENOMIC DNA]</scope>
    <source>
        <strain evidence="2 3">NCPPB 900</strain>
    </source>
</reference>
<dbReference type="GeneID" id="58004685"/>
<dbReference type="eggNOG" id="ENOG50337MX">
    <property type="taxonomic scope" value="Bacteria"/>
</dbReference>
<evidence type="ECO:0000313" key="3">
    <source>
        <dbReference type="Proteomes" id="UP000028012"/>
    </source>
</evidence>
<evidence type="ECO:0000313" key="2">
    <source>
        <dbReference type="EMBL" id="KGE53252.1"/>
    </source>
</evidence>